<dbReference type="EMBL" id="BMIB01000008">
    <property type="protein sequence ID" value="GGH82622.1"/>
    <property type="molecule type" value="Genomic_DNA"/>
</dbReference>
<dbReference type="SUPFAM" id="SSF52833">
    <property type="entry name" value="Thioredoxin-like"/>
    <property type="match status" value="1"/>
</dbReference>
<dbReference type="Proteomes" id="UP000627292">
    <property type="component" value="Unassembled WGS sequence"/>
</dbReference>
<dbReference type="PANTHER" id="PTHR42852">
    <property type="entry name" value="THIOL:DISULFIDE INTERCHANGE PROTEIN DSBE"/>
    <property type="match status" value="1"/>
</dbReference>
<evidence type="ECO:0000259" key="6">
    <source>
        <dbReference type="PROSITE" id="PS51352"/>
    </source>
</evidence>
<dbReference type="GO" id="GO:0017004">
    <property type="term" value="P:cytochrome complex assembly"/>
    <property type="evidence" value="ECO:0007669"/>
    <property type="project" value="UniProtKB-KW"/>
</dbReference>
<dbReference type="Pfam" id="PF13905">
    <property type="entry name" value="Thioredoxin_8"/>
    <property type="match status" value="1"/>
</dbReference>
<dbReference type="InterPro" id="IPR012336">
    <property type="entry name" value="Thioredoxin-like_fold"/>
</dbReference>
<protein>
    <recommendedName>
        <fullName evidence="6">Thioredoxin domain-containing protein</fullName>
    </recommendedName>
</protein>
<evidence type="ECO:0000313" key="7">
    <source>
        <dbReference type="EMBL" id="GGH82622.1"/>
    </source>
</evidence>
<dbReference type="RefSeq" id="WP_188959091.1">
    <property type="nucleotide sequence ID" value="NZ_BMIB01000008.1"/>
</dbReference>
<evidence type="ECO:0000313" key="8">
    <source>
        <dbReference type="Proteomes" id="UP000627292"/>
    </source>
</evidence>
<evidence type="ECO:0000256" key="1">
    <source>
        <dbReference type="ARBA" id="ARBA00004196"/>
    </source>
</evidence>
<gene>
    <name evidence="7" type="ORF">GCM10011379_56780</name>
</gene>
<dbReference type="GO" id="GO:0030313">
    <property type="term" value="C:cell envelope"/>
    <property type="evidence" value="ECO:0007669"/>
    <property type="project" value="UniProtKB-SubCell"/>
</dbReference>
<accession>A0A917N133</accession>
<organism evidence="7 8">
    <name type="scientific">Filimonas zeae</name>
    <dbReference type="NCBI Taxonomy" id="1737353"/>
    <lineage>
        <taxon>Bacteria</taxon>
        <taxon>Pseudomonadati</taxon>
        <taxon>Bacteroidota</taxon>
        <taxon>Chitinophagia</taxon>
        <taxon>Chitinophagales</taxon>
        <taxon>Chitinophagaceae</taxon>
        <taxon>Filimonas</taxon>
    </lineage>
</organism>
<keyword evidence="3" id="KW-1015">Disulfide bond</keyword>
<dbReference type="Gene3D" id="3.40.30.10">
    <property type="entry name" value="Glutaredoxin"/>
    <property type="match status" value="1"/>
</dbReference>
<sequence>MQLFKYTVTICLPVISCICAAQPARNAKITVTWKGLAKPVYLSYSDKYSLGQPPKELAANSALFEYIGTEPLTLICQYDTLFFPVIARPGDAIVLQPDSSGVIDVWSEQKDRLDELRFFRMATLDIGAIIGEESKDKIPPPLLHFKEKDAAFFAKYKGHLKQPAHSLSELRERLLDNYKARVAYLELYSKQHSLSDDFAHTGKAYFLYLFLYHQYNALNHWGRDTSVITLAEQELFNGEGKYFNCDSCISVSSYRSAARSFITYQAGLRNKKSLRDQYLLATDILKGITREYVLYALLKQGINEGKAGLESAALAFQQVCRDDSLRKNIALNYDARGRDIPDGTLLLDDAGKRVLWDSVLKQHKGKLIYIDFWASWCMPCMKEMPASQRLQQTVTPEKVSFIYISMDKDKAAWLQAQKAHAQMFRGKSYLLLNNFNAPIVKTYHIKTIPRYMLFDKRGRILAADAFRPGETALWKMLEDNW</sequence>
<feature type="chain" id="PRO_5037403663" description="Thioredoxin domain-containing protein" evidence="5">
    <location>
        <begin position="22"/>
        <end position="481"/>
    </location>
</feature>
<dbReference type="PANTHER" id="PTHR42852:SF6">
    <property type="entry name" value="THIOL:DISULFIDE INTERCHANGE PROTEIN DSBE"/>
    <property type="match status" value="1"/>
</dbReference>
<name>A0A917N133_9BACT</name>
<keyword evidence="8" id="KW-1185">Reference proteome</keyword>
<reference evidence="7" key="2">
    <citation type="submission" date="2020-09" db="EMBL/GenBank/DDBJ databases">
        <authorList>
            <person name="Sun Q."/>
            <person name="Zhou Y."/>
        </authorList>
    </citation>
    <scope>NUCLEOTIDE SEQUENCE</scope>
    <source>
        <strain evidence="7">CGMCC 1.15290</strain>
    </source>
</reference>
<feature type="signal peptide" evidence="5">
    <location>
        <begin position="1"/>
        <end position="21"/>
    </location>
</feature>
<keyword evidence="2" id="KW-0201">Cytochrome c-type biogenesis</keyword>
<reference evidence="7" key="1">
    <citation type="journal article" date="2014" name="Int. J. Syst. Evol. Microbiol.">
        <title>Complete genome sequence of Corynebacterium casei LMG S-19264T (=DSM 44701T), isolated from a smear-ripened cheese.</title>
        <authorList>
            <consortium name="US DOE Joint Genome Institute (JGI-PGF)"/>
            <person name="Walter F."/>
            <person name="Albersmeier A."/>
            <person name="Kalinowski J."/>
            <person name="Ruckert C."/>
        </authorList>
    </citation>
    <scope>NUCLEOTIDE SEQUENCE</scope>
    <source>
        <strain evidence="7">CGMCC 1.15290</strain>
    </source>
</reference>
<dbReference type="CDD" id="cd02966">
    <property type="entry name" value="TlpA_like_family"/>
    <property type="match status" value="1"/>
</dbReference>
<evidence type="ECO:0000256" key="3">
    <source>
        <dbReference type="ARBA" id="ARBA00023157"/>
    </source>
</evidence>
<dbReference type="InterPro" id="IPR013766">
    <property type="entry name" value="Thioredoxin_domain"/>
</dbReference>
<dbReference type="InterPro" id="IPR036249">
    <property type="entry name" value="Thioredoxin-like_sf"/>
</dbReference>
<dbReference type="AlphaFoldDB" id="A0A917N133"/>
<proteinExistence type="predicted"/>
<keyword evidence="4" id="KW-0676">Redox-active center</keyword>
<dbReference type="PROSITE" id="PS51352">
    <property type="entry name" value="THIOREDOXIN_2"/>
    <property type="match status" value="1"/>
</dbReference>
<feature type="domain" description="Thioredoxin" evidence="6">
    <location>
        <begin position="334"/>
        <end position="481"/>
    </location>
</feature>
<evidence type="ECO:0000256" key="5">
    <source>
        <dbReference type="SAM" id="SignalP"/>
    </source>
</evidence>
<dbReference type="InterPro" id="IPR050553">
    <property type="entry name" value="Thioredoxin_ResA/DsbE_sf"/>
</dbReference>
<evidence type="ECO:0000256" key="2">
    <source>
        <dbReference type="ARBA" id="ARBA00022748"/>
    </source>
</evidence>
<evidence type="ECO:0000256" key="4">
    <source>
        <dbReference type="ARBA" id="ARBA00023284"/>
    </source>
</evidence>
<keyword evidence="5" id="KW-0732">Signal</keyword>
<comment type="subcellular location">
    <subcellularLocation>
        <location evidence="1">Cell envelope</location>
    </subcellularLocation>
</comment>
<comment type="caution">
    <text evidence="7">The sequence shown here is derived from an EMBL/GenBank/DDBJ whole genome shotgun (WGS) entry which is preliminary data.</text>
</comment>